<evidence type="ECO:0000313" key="1">
    <source>
        <dbReference type="EMBL" id="OOM10449.1"/>
    </source>
</evidence>
<dbReference type="Pfam" id="PF13783">
    <property type="entry name" value="DUF4177"/>
    <property type="match status" value="1"/>
</dbReference>
<comment type="caution">
    <text evidence="1">The sequence shown here is derived from an EMBL/GenBank/DDBJ whole genome shotgun (WGS) entry which is preliminary data.</text>
</comment>
<dbReference type="RefSeq" id="WP_077866156.1">
    <property type="nucleotide sequence ID" value="NZ_LZYZ01000006.1"/>
</dbReference>
<name>A0A1S8N1Q9_CLOSA</name>
<evidence type="ECO:0000313" key="2">
    <source>
        <dbReference type="Proteomes" id="UP000191154"/>
    </source>
</evidence>
<proteinExistence type="predicted"/>
<dbReference type="Proteomes" id="UP000191154">
    <property type="component" value="Unassembled WGS sequence"/>
</dbReference>
<dbReference type="InterPro" id="IPR025234">
    <property type="entry name" value="YjzH-like"/>
</dbReference>
<protein>
    <recommendedName>
        <fullName evidence="3">DUF4177 domain-containing protein</fullName>
    </recommendedName>
</protein>
<evidence type="ECO:0008006" key="3">
    <source>
        <dbReference type="Google" id="ProtNLM"/>
    </source>
</evidence>
<organism evidence="1 2">
    <name type="scientific">Clostridium saccharobutylicum</name>
    <dbReference type="NCBI Taxonomy" id="169679"/>
    <lineage>
        <taxon>Bacteria</taxon>
        <taxon>Bacillati</taxon>
        <taxon>Bacillota</taxon>
        <taxon>Clostridia</taxon>
        <taxon>Eubacteriales</taxon>
        <taxon>Clostridiaceae</taxon>
        <taxon>Clostridium</taxon>
    </lineage>
</organism>
<accession>A0A1S8N1Q9</accession>
<dbReference type="AlphaFoldDB" id="A0A1S8N1Q9"/>
<reference evidence="1 2" key="1">
    <citation type="submission" date="2016-05" db="EMBL/GenBank/DDBJ databases">
        <title>Microbial solvent formation.</title>
        <authorList>
            <person name="Poehlein A."/>
            <person name="Montoya Solano J.D."/>
            <person name="Flitsch S."/>
            <person name="Krabben P."/>
            <person name="Duerre P."/>
            <person name="Daniel R."/>
        </authorList>
    </citation>
    <scope>NUCLEOTIDE SEQUENCE [LARGE SCALE GENOMIC DNA]</scope>
    <source>
        <strain evidence="1 2">L1-8</strain>
    </source>
</reference>
<gene>
    <name evidence="1" type="ORF">CLOSAC_30700</name>
</gene>
<dbReference type="EMBL" id="LZYZ01000006">
    <property type="protein sequence ID" value="OOM10449.1"/>
    <property type="molecule type" value="Genomic_DNA"/>
</dbReference>
<sequence>MMWQYKVFSVEHFLNSDKDLTMEEKLNKYGADGWELVGVLEKPSTGLGNPPEALDRESIVFKKAIKS</sequence>
<dbReference type="STRING" id="169679.CSACC_21810"/>